<dbReference type="Proteomes" id="UP000219020">
    <property type="component" value="Unassembled WGS sequence"/>
</dbReference>
<dbReference type="RefSeq" id="WP_158523664.1">
    <property type="nucleotide sequence ID" value="NZ_CAWNJE010000009.1"/>
</dbReference>
<keyword evidence="2" id="KW-1185">Reference proteome</keyword>
<gene>
    <name evidence="1" type="ORF">BTN49_1716</name>
</gene>
<name>A0A2A5T3M5_9GAMM</name>
<accession>A0A2A5T3M5</accession>
<protein>
    <recommendedName>
        <fullName evidence="3">Mobile element protein</fullName>
    </recommendedName>
</protein>
<reference evidence="2" key="1">
    <citation type="submission" date="2017-04" db="EMBL/GenBank/DDBJ databases">
        <title>Genome evolution of the luminous symbionts of deep sea anglerfish.</title>
        <authorList>
            <person name="Hendry T.A."/>
        </authorList>
    </citation>
    <scope>NUCLEOTIDE SEQUENCE [LARGE SCALE GENOMIC DNA]</scope>
</reference>
<comment type="caution">
    <text evidence="1">The sequence shown here is derived from an EMBL/GenBank/DDBJ whole genome shotgun (WGS) entry which is preliminary data.</text>
</comment>
<dbReference type="EMBL" id="NBYY01000015">
    <property type="protein sequence ID" value="PCS22752.1"/>
    <property type="molecule type" value="Genomic_DNA"/>
</dbReference>
<proteinExistence type="predicted"/>
<dbReference type="AlphaFoldDB" id="A0A2A5T3M5"/>
<evidence type="ECO:0000313" key="2">
    <source>
        <dbReference type="Proteomes" id="UP000219020"/>
    </source>
</evidence>
<dbReference type="GeneID" id="66953018"/>
<evidence type="ECO:0008006" key="3">
    <source>
        <dbReference type="Google" id="ProtNLM"/>
    </source>
</evidence>
<evidence type="ECO:0000313" key="1">
    <source>
        <dbReference type="EMBL" id="PCS22752.1"/>
    </source>
</evidence>
<organism evidence="1 2">
    <name type="scientific">Candidatus Enterovibrio escicola</name>
    <dbReference type="NCBI Taxonomy" id="1927127"/>
    <lineage>
        <taxon>Bacteria</taxon>
        <taxon>Pseudomonadati</taxon>
        <taxon>Pseudomonadota</taxon>
        <taxon>Gammaproteobacteria</taxon>
        <taxon>Vibrionales</taxon>
        <taxon>Vibrionaceae</taxon>
        <taxon>Enterovibrio</taxon>
    </lineage>
</organism>
<sequence>MASKLAADITAATIYLLIPDKKHVHTITADNGRGFSYPQKIAKALDVEI</sequence>